<evidence type="ECO:0000256" key="1">
    <source>
        <dbReference type="SAM" id="Coils"/>
    </source>
</evidence>
<evidence type="ECO:0000313" key="3">
    <source>
        <dbReference type="EMBL" id="KAF9472477.1"/>
    </source>
</evidence>
<keyword evidence="5" id="KW-1185">Reference proteome</keyword>
<feature type="compositionally biased region" description="Polar residues" evidence="2">
    <location>
        <begin position="17"/>
        <end position="27"/>
    </location>
</feature>
<evidence type="ECO:0000313" key="4">
    <source>
        <dbReference type="EMBL" id="KAF9472481.1"/>
    </source>
</evidence>
<proteinExistence type="predicted"/>
<dbReference type="EMBL" id="MU155531">
    <property type="protein sequence ID" value="KAF9472481.1"/>
    <property type="molecule type" value="Genomic_DNA"/>
</dbReference>
<evidence type="ECO:0000313" key="5">
    <source>
        <dbReference type="Proteomes" id="UP000807469"/>
    </source>
</evidence>
<accession>A0A9P6CN53</accession>
<dbReference type="AlphaFoldDB" id="A0A9P6CN53"/>
<feature type="compositionally biased region" description="Basic and acidic residues" evidence="2">
    <location>
        <begin position="1"/>
        <end position="16"/>
    </location>
</feature>
<organism evidence="3 5">
    <name type="scientific">Pholiota conissans</name>
    <dbReference type="NCBI Taxonomy" id="109636"/>
    <lineage>
        <taxon>Eukaryota</taxon>
        <taxon>Fungi</taxon>
        <taxon>Dikarya</taxon>
        <taxon>Basidiomycota</taxon>
        <taxon>Agaricomycotina</taxon>
        <taxon>Agaricomycetes</taxon>
        <taxon>Agaricomycetidae</taxon>
        <taxon>Agaricales</taxon>
        <taxon>Agaricineae</taxon>
        <taxon>Strophariaceae</taxon>
        <taxon>Pholiota</taxon>
    </lineage>
</organism>
<dbReference type="Proteomes" id="UP000807469">
    <property type="component" value="Unassembled WGS sequence"/>
</dbReference>
<evidence type="ECO:0000256" key="2">
    <source>
        <dbReference type="SAM" id="MobiDB-lite"/>
    </source>
</evidence>
<feature type="coiled-coil region" evidence="1">
    <location>
        <begin position="146"/>
        <end position="320"/>
    </location>
</feature>
<comment type="caution">
    <text evidence="3">The sequence shown here is derived from an EMBL/GenBank/DDBJ whole genome shotgun (WGS) entry which is preliminary data.</text>
</comment>
<feature type="region of interest" description="Disordered" evidence="2">
    <location>
        <begin position="1"/>
        <end position="104"/>
    </location>
</feature>
<sequence length="337" mass="37945">MPDDGQDRETSNRPSDRQSSATSATDQRPSDAPSRPVANGEDVEMPGIGPNSINDDPHLQANPMVPTSADIGNDSTRTTPPRVNLKRRPEELSQNPSTVAAEDMPSKIRCVPVRPRPMQDMLDKIDVLVQRNNALTIEKDVANAKRAEAVSTKESLSTQLNQANDKIVELQRKIDEASERVENALRENDQLESTLANVSENLDEREQISVELELLKEEKKEQDTAIQDLQKKIDEKNGKIDELERRTVDIVTQQKELEHQIFREKELSEKVKKDVTTQKSAVETLKRQIELQNEEVEKMMKKKEGELEDATSRFRAAEAVVNQQVGLLLSSVGFNSY</sequence>
<gene>
    <name evidence="3" type="ORF">BDN70DRAFT_938155</name>
    <name evidence="4" type="ORF">BDN70DRAFT_938159</name>
</gene>
<reference evidence="3" key="1">
    <citation type="submission" date="2020-11" db="EMBL/GenBank/DDBJ databases">
        <authorList>
            <consortium name="DOE Joint Genome Institute"/>
            <person name="Ahrendt S."/>
            <person name="Riley R."/>
            <person name="Andreopoulos W."/>
            <person name="Labutti K."/>
            <person name="Pangilinan J."/>
            <person name="Ruiz-Duenas F.J."/>
            <person name="Barrasa J.M."/>
            <person name="Sanchez-Garcia M."/>
            <person name="Camarero S."/>
            <person name="Miyauchi S."/>
            <person name="Serrano A."/>
            <person name="Linde D."/>
            <person name="Babiker R."/>
            <person name="Drula E."/>
            <person name="Ayuso-Fernandez I."/>
            <person name="Pacheco R."/>
            <person name="Padilla G."/>
            <person name="Ferreira P."/>
            <person name="Barriuso J."/>
            <person name="Kellner H."/>
            <person name="Castanera R."/>
            <person name="Alfaro M."/>
            <person name="Ramirez L."/>
            <person name="Pisabarro A.G."/>
            <person name="Kuo A."/>
            <person name="Tritt A."/>
            <person name="Lipzen A."/>
            <person name="He G."/>
            <person name="Yan M."/>
            <person name="Ng V."/>
            <person name="Cullen D."/>
            <person name="Martin F."/>
            <person name="Rosso M.-N."/>
            <person name="Henrissat B."/>
            <person name="Hibbett D."/>
            <person name="Martinez A.T."/>
            <person name="Grigoriev I.V."/>
        </authorList>
    </citation>
    <scope>NUCLEOTIDE SEQUENCE</scope>
    <source>
        <strain evidence="3">CIRM-BRFM 674</strain>
    </source>
</reference>
<dbReference type="EMBL" id="MU155531">
    <property type="protein sequence ID" value="KAF9472477.1"/>
    <property type="molecule type" value="Genomic_DNA"/>
</dbReference>
<dbReference type="Gene3D" id="1.10.287.1490">
    <property type="match status" value="1"/>
</dbReference>
<protein>
    <submittedName>
        <fullName evidence="3">Uncharacterized protein</fullName>
    </submittedName>
</protein>
<name>A0A9P6CN53_9AGAR</name>
<keyword evidence="1" id="KW-0175">Coiled coil</keyword>